<dbReference type="Gene3D" id="1.25.40.10">
    <property type="entry name" value="Tetratricopeptide repeat domain"/>
    <property type="match status" value="1"/>
</dbReference>
<protein>
    <submittedName>
        <fullName evidence="2">Dihydrolipoamide dehydrogenase</fullName>
    </submittedName>
</protein>
<sequence length="281" mass="31217">MKKLLFSFCLMLIANIAFAQIQAPQPSPKSKAMQTVGLTDVTLEYSRPAMRGRDIFGDLVPFDKLWRTGANQNSMITFSDDVKFAGTNVAAGTYAVYTKPGKKEWTVMLYNDTGNWGNPEKWDDSKVVATATVKTIKLKNPVESWTMAINEVAMDGAHLQMMWDETLVAVPFTVPTASKTQASIDKVMAGPSANDYYSAATFYLDANKDLDKAHMWISKAVEARPEAYWMHRKKSLIEAKMGNTTAAIATAKQSLELAQKAGNMDYVKLNKDSLKEWGVKM</sequence>
<dbReference type="SUPFAM" id="SSF48452">
    <property type="entry name" value="TPR-like"/>
    <property type="match status" value="1"/>
</dbReference>
<dbReference type="InterPro" id="IPR011990">
    <property type="entry name" value="TPR-like_helical_dom_sf"/>
</dbReference>
<comment type="caution">
    <text evidence="2">The sequence shown here is derived from an EMBL/GenBank/DDBJ whole genome shotgun (WGS) entry which is preliminary data.</text>
</comment>
<keyword evidence="1" id="KW-0732">Signal</keyword>
<dbReference type="AlphaFoldDB" id="A0A1Z8AQB4"/>
<accession>A0A1Z8AQB4</accession>
<feature type="signal peptide" evidence="1">
    <location>
        <begin position="1"/>
        <end position="19"/>
    </location>
</feature>
<dbReference type="Pfam" id="PF11138">
    <property type="entry name" value="DUF2911"/>
    <property type="match status" value="1"/>
</dbReference>
<dbReference type="RefSeq" id="WP_303687341.1">
    <property type="nucleotide sequence ID" value="NZ_CAJXYO010000005.1"/>
</dbReference>
<dbReference type="InterPro" id="IPR021314">
    <property type="entry name" value="DUF2911"/>
</dbReference>
<name>A0A1Z8AQB4_9FLAO</name>
<evidence type="ECO:0000256" key="1">
    <source>
        <dbReference type="SAM" id="SignalP"/>
    </source>
</evidence>
<evidence type="ECO:0000313" key="3">
    <source>
        <dbReference type="Proteomes" id="UP000196102"/>
    </source>
</evidence>
<gene>
    <name evidence="2" type="ORF">A9Q93_10270</name>
</gene>
<dbReference type="EMBL" id="MAAX01000158">
    <property type="protein sequence ID" value="OUS12540.1"/>
    <property type="molecule type" value="Genomic_DNA"/>
</dbReference>
<feature type="chain" id="PRO_5011967083" evidence="1">
    <location>
        <begin position="20"/>
        <end position="281"/>
    </location>
</feature>
<dbReference type="Proteomes" id="UP000196102">
    <property type="component" value="Unassembled WGS sequence"/>
</dbReference>
<reference evidence="3" key="1">
    <citation type="journal article" date="2017" name="Proc. Natl. Acad. Sci. U.S.A.">
        <title>Simulation of Deepwater Horizon oil plume reveals substrate specialization within a complex community of hydrocarbon-degraders.</title>
        <authorList>
            <person name="Hu P."/>
            <person name="Dubinsky E.A."/>
            <person name="Probst A.J."/>
            <person name="Wang J."/>
            <person name="Sieber C.M.K."/>
            <person name="Tom L.M."/>
            <person name="Gardinali P."/>
            <person name="Banfield J.F."/>
            <person name="Atlas R.M."/>
            <person name="Andersen G.L."/>
        </authorList>
    </citation>
    <scope>NUCLEOTIDE SEQUENCE [LARGE SCALE GENOMIC DNA]</scope>
</reference>
<organism evidence="2 3">
    <name type="scientific">Nonlabens dokdonensis</name>
    <dbReference type="NCBI Taxonomy" id="328515"/>
    <lineage>
        <taxon>Bacteria</taxon>
        <taxon>Pseudomonadati</taxon>
        <taxon>Bacteroidota</taxon>
        <taxon>Flavobacteriia</taxon>
        <taxon>Flavobacteriales</taxon>
        <taxon>Flavobacteriaceae</taxon>
        <taxon>Nonlabens</taxon>
    </lineage>
</organism>
<proteinExistence type="predicted"/>
<evidence type="ECO:0000313" key="2">
    <source>
        <dbReference type="EMBL" id="OUS12540.1"/>
    </source>
</evidence>